<evidence type="ECO:0000313" key="1">
    <source>
        <dbReference type="EMBL" id="CSD17982.1"/>
    </source>
</evidence>
<accession>A0A655U974</accession>
<dbReference type="Proteomes" id="UP000041770">
    <property type="component" value="Unassembled WGS sequence"/>
</dbReference>
<dbReference type="AlphaFoldDB" id="A0A655U974"/>
<evidence type="ECO:0000313" key="2">
    <source>
        <dbReference type="Proteomes" id="UP000041770"/>
    </source>
</evidence>
<reference evidence="1 2" key="1">
    <citation type="submission" date="2015-07" db="EMBL/GenBank/DDBJ databases">
        <authorList>
            <consortium name="Pathogen Informatics"/>
        </authorList>
    </citation>
    <scope>NUCLEOTIDE SEQUENCE [LARGE SCALE GENOMIC DNA]</scope>
    <source>
        <strain evidence="1 2">A316</strain>
    </source>
</reference>
<gene>
    <name evidence="1" type="ORF">ERS013200_03439</name>
</gene>
<sequence length="72" mass="8611">MLHAFDEALYIAWEEFGNRVAFGIYDPLLWAKTDQLIGFKFYRHLGRHFLRKQIETLTSDRASNRAKQHNRT</sequence>
<protein>
    <submittedName>
        <fullName evidence="1">Uncharacterized protein</fullName>
    </submittedName>
</protein>
<dbReference type="EMBL" id="CWQY01000034">
    <property type="protein sequence ID" value="CSD17982.1"/>
    <property type="molecule type" value="Genomic_DNA"/>
</dbReference>
<proteinExistence type="predicted"/>
<organism evidence="1 2">
    <name type="scientific">Vibrio cholerae</name>
    <dbReference type="NCBI Taxonomy" id="666"/>
    <lineage>
        <taxon>Bacteria</taxon>
        <taxon>Pseudomonadati</taxon>
        <taxon>Pseudomonadota</taxon>
        <taxon>Gammaproteobacteria</taxon>
        <taxon>Vibrionales</taxon>
        <taxon>Vibrionaceae</taxon>
        <taxon>Vibrio</taxon>
    </lineage>
</organism>
<name>A0A655U974_VIBCL</name>